<organism evidence="1 2">
    <name type="scientific">Roseateles terrae</name>
    <dbReference type="NCBI Taxonomy" id="431060"/>
    <lineage>
        <taxon>Bacteria</taxon>
        <taxon>Pseudomonadati</taxon>
        <taxon>Pseudomonadota</taxon>
        <taxon>Betaproteobacteria</taxon>
        <taxon>Burkholderiales</taxon>
        <taxon>Sphaerotilaceae</taxon>
        <taxon>Roseateles</taxon>
    </lineage>
</organism>
<accession>A0ABR6GSI3</accession>
<name>A0ABR6GSI3_9BURK</name>
<evidence type="ECO:0000313" key="2">
    <source>
        <dbReference type="Proteomes" id="UP000574369"/>
    </source>
</evidence>
<proteinExistence type="predicted"/>
<dbReference type="Proteomes" id="UP000574369">
    <property type="component" value="Unassembled WGS sequence"/>
</dbReference>
<keyword evidence="2" id="KW-1185">Reference proteome</keyword>
<reference evidence="1 2" key="1">
    <citation type="submission" date="2020-08" db="EMBL/GenBank/DDBJ databases">
        <title>Genomic Encyclopedia of Type Strains, Phase III (KMG-III): the genomes of soil and plant-associated and newly described type strains.</title>
        <authorList>
            <person name="Whitman W."/>
        </authorList>
    </citation>
    <scope>NUCLEOTIDE SEQUENCE [LARGE SCALE GENOMIC DNA]</scope>
    <source>
        <strain evidence="1 2">CECT 7247</strain>
    </source>
</reference>
<protein>
    <submittedName>
        <fullName evidence="1">Uncharacterized protein</fullName>
    </submittedName>
</protein>
<comment type="caution">
    <text evidence="1">The sequence shown here is derived from an EMBL/GenBank/DDBJ whole genome shotgun (WGS) entry which is preliminary data.</text>
</comment>
<gene>
    <name evidence="1" type="ORF">FHS28_002454</name>
</gene>
<dbReference type="RefSeq" id="WP_184294688.1">
    <property type="nucleotide sequence ID" value="NZ_JACHXO010000004.1"/>
</dbReference>
<dbReference type="EMBL" id="JACHXO010000004">
    <property type="protein sequence ID" value="MBB3195051.1"/>
    <property type="molecule type" value="Genomic_DNA"/>
</dbReference>
<evidence type="ECO:0000313" key="1">
    <source>
        <dbReference type="EMBL" id="MBB3195051.1"/>
    </source>
</evidence>
<sequence length="194" mass="21582">MTYQPTFPASLQTAASALLRQLPAPDPTRPLQGFRVTVQGETLSAPNRIYLAAGSLYSILEESEGEIRTLALCFGTRHCDGYVREECLRQLLAAGSNRDWVVPFIVQLLGEYVIEIIELIADAIPNMNPAHLASFSAANPEFMALTRRRVTSYWDCYHRDRYGRLELYPGSVALNAIEHLVLTQTEPSIVSDAP</sequence>